<proteinExistence type="predicted"/>
<dbReference type="AlphaFoldDB" id="A0A8S1M3Q9"/>
<organism evidence="2 3">
    <name type="scientific">Paramecium sonneborni</name>
    <dbReference type="NCBI Taxonomy" id="65129"/>
    <lineage>
        <taxon>Eukaryota</taxon>
        <taxon>Sar</taxon>
        <taxon>Alveolata</taxon>
        <taxon>Ciliophora</taxon>
        <taxon>Intramacronucleata</taxon>
        <taxon>Oligohymenophorea</taxon>
        <taxon>Peniculida</taxon>
        <taxon>Parameciidae</taxon>
        <taxon>Paramecium</taxon>
    </lineage>
</organism>
<dbReference type="Proteomes" id="UP000692954">
    <property type="component" value="Unassembled WGS sequence"/>
</dbReference>
<reference evidence="2" key="1">
    <citation type="submission" date="2021-01" db="EMBL/GenBank/DDBJ databases">
        <authorList>
            <consortium name="Genoscope - CEA"/>
            <person name="William W."/>
        </authorList>
    </citation>
    <scope>NUCLEOTIDE SEQUENCE</scope>
</reference>
<keyword evidence="3" id="KW-1185">Reference proteome</keyword>
<feature type="compositionally biased region" description="Basic and acidic residues" evidence="1">
    <location>
        <begin position="1"/>
        <end position="21"/>
    </location>
</feature>
<evidence type="ECO:0000256" key="1">
    <source>
        <dbReference type="SAM" id="MobiDB-lite"/>
    </source>
</evidence>
<protein>
    <submittedName>
        <fullName evidence="2">Uncharacterized protein</fullName>
    </submittedName>
</protein>
<gene>
    <name evidence="2" type="ORF">PSON_ATCC_30995.1.T0270343</name>
</gene>
<evidence type="ECO:0000313" key="2">
    <source>
        <dbReference type="EMBL" id="CAD8071116.1"/>
    </source>
</evidence>
<comment type="caution">
    <text evidence="2">The sequence shown here is derived from an EMBL/GenBank/DDBJ whole genome shotgun (WGS) entry which is preliminary data.</text>
</comment>
<accession>A0A8S1M3Q9</accession>
<dbReference type="EMBL" id="CAJJDN010000027">
    <property type="protein sequence ID" value="CAD8071116.1"/>
    <property type="molecule type" value="Genomic_DNA"/>
</dbReference>
<evidence type="ECO:0000313" key="3">
    <source>
        <dbReference type="Proteomes" id="UP000692954"/>
    </source>
</evidence>
<sequence>MFGKIRAREQTEKEKNEEYQKGFKKSRRVLIQEEEEEQQKQKHLEILFEQEKQFLNSEDKQNNLMKLKKYSQKHFQQNLRDLLKYNQDQVTYI</sequence>
<name>A0A8S1M3Q9_9CILI</name>
<feature type="region of interest" description="Disordered" evidence="1">
    <location>
        <begin position="1"/>
        <end position="23"/>
    </location>
</feature>